<dbReference type="SUPFAM" id="SSF109604">
    <property type="entry name" value="HD-domain/PDEase-like"/>
    <property type="match status" value="1"/>
</dbReference>
<dbReference type="InterPro" id="IPR006675">
    <property type="entry name" value="HDIG_dom"/>
</dbReference>
<dbReference type="CDD" id="cd00077">
    <property type="entry name" value="HDc"/>
    <property type="match status" value="1"/>
</dbReference>
<dbReference type="EMBL" id="VOTZ01000007">
    <property type="protein sequence ID" value="MCQ1538232.1"/>
    <property type="molecule type" value="Genomic_DNA"/>
</dbReference>
<dbReference type="InterPro" id="IPR003607">
    <property type="entry name" value="HD/PDEase_dom"/>
</dbReference>
<keyword evidence="4" id="KW-1185">Reference proteome</keyword>
<dbReference type="PANTHER" id="PTHR37294">
    <property type="entry name" value="3'-5' EXORIBONUCLEASE YHAM"/>
    <property type="match status" value="1"/>
</dbReference>
<dbReference type="PROSITE" id="PS51831">
    <property type="entry name" value="HD"/>
    <property type="match status" value="1"/>
</dbReference>
<accession>A0ABD4TIX3</accession>
<dbReference type="Proteomes" id="UP001524383">
    <property type="component" value="Unassembled WGS sequence"/>
</dbReference>
<dbReference type="AlphaFoldDB" id="A0ABD4TIX3"/>
<dbReference type="Gene3D" id="1.10.3210.10">
    <property type="entry name" value="Hypothetical protein af1432"/>
    <property type="match status" value="1"/>
</dbReference>
<dbReference type="Pfam" id="PF01966">
    <property type="entry name" value="HD"/>
    <property type="match status" value="1"/>
</dbReference>
<sequence>MPKTQTITEISDGCEVDSLFLLESIDIRKKKQDGKYLFATLANRTGRISCKIWGLPAHSADEIEAVGKNLQPGEVYRIRGFAKVFNGECEININEGIADLAAPAAIQASEKGEFIYSPVDIRETAIAIQNLAGTIRNGQLKMVVSLALMDAGGFYEKPAAKKRHHNYRGGLAEHTLETATIAVAMADAKKSFGIDRDILIAGALLHDIGKALCFEEKGIGYAARPEYDLIGHIPLGITFLTRFKDYLDDATYLHLLHIVQSHHGDYGDVEPRTPEAWAVHLADLASATLREVADDVAGLAPGEGKWKGEKSGKAVYRI</sequence>
<dbReference type="Pfam" id="PF01336">
    <property type="entry name" value="tRNA_anti-codon"/>
    <property type="match status" value="1"/>
</dbReference>
<dbReference type="PANTHER" id="PTHR37294:SF1">
    <property type="entry name" value="3'-5' EXORIBONUCLEASE YHAM"/>
    <property type="match status" value="1"/>
</dbReference>
<dbReference type="InterPro" id="IPR006674">
    <property type="entry name" value="HD_domain"/>
</dbReference>
<evidence type="ECO:0000313" key="4">
    <source>
        <dbReference type="Proteomes" id="UP001524383"/>
    </source>
</evidence>
<dbReference type="InterPro" id="IPR012340">
    <property type="entry name" value="NA-bd_OB-fold"/>
</dbReference>
<evidence type="ECO:0000259" key="2">
    <source>
        <dbReference type="PROSITE" id="PS51831"/>
    </source>
</evidence>
<protein>
    <submittedName>
        <fullName evidence="3">HD domain-containing protein</fullName>
    </submittedName>
</protein>
<dbReference type="RefSeq" id="WP_255332175.1">
    <property type="nucleotide sequence ID" value="NZ_VOTZ01000007.1"/>
</dbReference>
<evidence type="ECO:0000256" key="1">
    <source>
        <dbReference type="ARBA" id="ARBA00022801"/>
    </source>
</evidence>
<feature type="domain" description="HD" evidence="2">
    <location>
        <begin position="171"/>
        <end position="288"/>
    </location>
</feature>
<dbReference type="InterPro" id="IPR004365">
    <property type="entry name" value="NA-bd_OB_tRNA"/>
</dbReference>
<reference evidence="3 4" key="1">
    <citation type="submission" date="2019-08" db="EMBL/GenBank/DDBJ databases">
        <authorList>
            <person name="Chen S.-C."/>
            <person name="Lai M.-C."/>
            <person name="You Y.-T."/>
        </authorList>
    </citation>
    <scope>NUCLEOTIDE SEQUENCE [LARGE SCALE GENOMIC DNA]</scope>
    <source>
        <strain evidence="3 4">P2F9704a</strain>
    </source>
</reference>
<proteinExistence type="predicted"/>
<dbReference type="Gene3D" id="2.40.50.140">
    <property type="entry name" value="Nucleic acid-binding proteins"/>
    <property type="match status" value="1"/>
</dbReference>
<dbReference type="NCBIfam" id="TIGR00277">
    <property type="entry name" value="HDIG"/>
    <property type="match status" value="1"/>
</dbReference>
<dbReference type="InterPro" id="IPR050798">
    <property type="entry name" value="YhaM_exoribonuc/phosphodiest"/>
</dbReference>
<dbReference type="GO" id="GO:0016787">
    <property type="term" value="F:hydrolase activity"/>
    <property type="evidence" value="ECO:0007669"/>
    <property type="project" value="UniProtKB-KW"/>
</dbReference>
<organism evidence="3 4">
    <name type="scientific">Methanocalculus taiwanensis</name>
    <dbReference type="NCBI Taxonomy" id="106207"/>
    <lineage>
        <taxon>Archaea</taxon>
        <taxon>Methanobacteriati</taxon>
        <taxon>Methanobacteriota</taxon>
        <taxon>Stenosarchaea group</taxon>
        <taxon>Methanomicrobia</taxon>
        <taxon>Methanomicrobiales</taxon>
        <taxon>Methanocalculaceae</taxon>
        <taxon>Methanocalculus</taxon>
    </lineage>
</organism>
<evidence type="ECO:0000313" key="3">
    <source>
        <dbReference type="EMBL" id="MCQ1538232.1"/>
    </source>
</evidence>
<gene>
    <name evidence="3" type="ORF">FTO68_04400</name>
</gene>
<name>A0ABD4TIX3_9EURY</name>
<comment type="caution">
    <text evidence="3">The sequence shown here is derived from an EMBL/GenBank/DDBJ whole genome shotgun (WGS) entry which is preliminary data.</text>
</comment>
<dbReference type="SMART" id="SM00471">
    <property type="entry name" value="HDc"/>
    <property type="match status" value="1"/>
</dbReference>
<keyword evidence="1" id="KW-0378">Hydrolase</keyword>
<dbReference type="SUPFAM" id="SSF50249">
    <property type="entry name" value="Nucleic acid-binding proteins"/>
    <property type="match status" value="1"/>
</dbReference>